<feature type="domain" description="DRBM" evidence="2">
    <location>
        <begin position="1"/>
        <end position="63"/>
    </location>
</feature>
<sequence>EYTQSINKKTPVYKLIAEDGPAHNKVFTVEVWYNGEFIARACGKSKKEAEQKCAFEACKKLGVSECQK</sequence>
<dbReference type="PROSITE" id="PS50137">
    <property type="entry name" value="DS_RBD"/>
    <property type="match status" value="1"/>
</dbReference>
<accession>A0A9D1K4P3</accession>
<evidence type="ECO:0000313" key="4">
    <source>
        <dbReference type="Proteomes" id="UP000824139"/>
    </source>
</evidence>
<feature type="non-terminal residue" evidence="3">
    <location>
        <position position="1"/>
    </location>
</feature>
<dbReference type="Proteomes" id="UP000824139">
    <property type="component" value="Unassembled WGS sequence"/>
</dbReference>
<evidence type="ECO:0000313" key="3">
    <source>
        <dbReference type="EMBL" id="HIS82569.1"/>
    </source>
</evidence>
<evidence type="ECO:0000256" key="1">
    <source>
        <dbReference type="PROSITE-ProRule" id="PRU00266"/>
    </source>
</evidence>
<proteinExistence type="predicted"/>
<name>A0A9D1K4P3_9BACT</name>
<dbReference type="GO" id="GO:0003723">
    <property type="term" value="F:RNA binding"/>
    <property type="evidence" value="ECO:0007669"/>
    <property type="project" value="UniProtKB-UniRule"/>
</dbReference>
<comment type="caution">
    <text evidence="3">The sequence shown here is derived from an EMBL/GenBank/DDBJ whole genome shotgun (WGS) entry which is preliminary data.</text>
</comment>
<protein>
    <submittedName>
        <fullName evidence="3">Ribonuclease III</fullName>
    </submittedName>
</protein>
<keyword evidence="1" id="KW-0694">RNA-binding</keyword>
<reference evidence="3" key="2">
    <citation type="journal article" date="2021" name="PeerJ">
        <title>Extensive microbial diversity within the chicken gut microbiome revealed by metagenomics and culture.</title>
        <authorList>
            <person name="Gilroy R."/>
            <person name="Ravi A."/>
            <person name="Getino M."/>
            <person name="Pursley I."/>
            <person name="Horton D.L."/>
            <person name="Alikhan N.F."/>
            <person name="Baker D."/>
            <person name="Gharbi K."/>
            <person name="Hall N."/>
            <person name="Watson M."/>
            <person name="Adriaenssens E.M."/>
            <person name="Foster-Nyarko E."/>
            <person name="Jarju S."/>
            <person name="Secka A."/>
            <person name="Antonio M."/>
            <person name="Oren A."/>
            <person name="Chaudhuri R.R."/>
            <person name="La Ragione R."/>
            <person name="Hildebrand F."/>
            <person name="Pallen M.J."/>
        </authorList>
    </citation>
    <scope>NUCLEOTIDE SEQUENCE</scope>
    <source>
        <strain evidence="3">CHK152-2994</strain>
    </source>
</reference>
<organism evidence="3 4">
    <name type="scientific">Candidatus Scatenecus faecavium</name>
    <dbReference type="NCBI Taxonomy" id="2840915"/>
    <lineage>
        <taxon>Bacteria</taxon>
        <taxon>Candidatus Scatenecus</taxon>
    </lineage>
</organism>
<dbReference type="SMART" id="SM00358">
    <property type="entry name" value="DSRM"/>
    <property type="match status" value="1"/>
</dbReference>
<reference evidence="3" key="1">
    <citation type="submission" date="2020-10" db="EMBL/GenBank/DDBJ databases">
        <authorList>
            <person name="Gilroy R."/>
        </authorList>
    </citation>
    <scope>NUCLEOTIDE SEQUENCE</scope>
    <source>
        <strain evidence="3">CHK152-2994</strain>
    </source>
</reference>
<dbReference type="InterPro" id="IPR014720">
    <property type="entry name" value="dsRBD_dom"/>
</dbReference>
<evidence type="ECO:0000259" key="2">
    <source>
        <dbReference type="PROSITE" id="PS50137"/>
    </source>
</evidence>
<dbReference type="EMBL" id="DVJO01000066">
    <property type="protein sequence ID" value="HIS82569.1"/>
    <property type="molecule type" value="Genomic_DNA"/>
</dbReference>
<dbReference type="AlphaFoldDB" id="A0A9D1K4P3"/>
<gene>
    <name evidence="3" type="ORF">IAD41_03055</name>
</gene>
<dbReference type="Pfam" id="PF00035">
    <property type="entry name" value="dsrm"/>
    <property type="match status" value="1"/>
</dbReference>
<dbReference type="SUPFAM" id="SSF54768">
    <property type="entry name" value="dsRNA-binding domain-like"/>
    <property type="match status" value="1"/>
</dbReference>
<dbReference type="CDD" id="cd10845">
    <property type="entry name" value="DSRM_RNAse_III_family"/>
    <property type="match status" value="1"/>
</dbReference>
<dbReference type="Gene3D" id="3.30.160.20">
    <property type="match status" value="1"/>
</dbReference>